<evidence type="ECO:0000256" key="1">
    <source>
        <dbReference type="SAM" id="Phobius"/>
    </source>
</evidence>
<dbReference type="Pfam" id="PF07811">
    <property type="entry name" value="TadE"/>
    <property type="match status" value="1"/>
</dbReference>
<dbReference type="InterPro" id="IPR012495">
    <property type="entry name" value="TadE-like_dom"/>
</dbReference>
<evidence type="ECO:0000313" key="3">
    <source>
        <dbReference type="EMBL" id="CAA9503221.1"/>
    </source>
</evidence>
<protein>
    <recommendedName>
        <fullName evidence="2">TadE-like domain-containing protein</fullName>
    </recommendedName>
</protein>
<gene>
    <name evidence="3" type="ORF">AVDCRST_MAG53-2106</name>
</gene>
<keyword evidence="1" id="KW-1133">Transmembrane helix</keyword>
<accession>A0A6J4SRF1</accession>
<keyword evidence="1" id="KW-0472">Membrane</keyword>
<reference evidence="3" key="1">
    <citation type="submission" date="2020-02" db="EMBL/GenBank/DDBJ databases">
        <authorList>
            <person name="Meier V. D."/>
        </authorList>
    </citation>
    <scope>NUCLEOTIDE SEQUENCE</scope>
    <source>
        <strain evidence="3">AVDCRST_MAG53</strain>
    </source>
</reference>
<evidence type="ECO:0000259" key="2">
    <source>
        <dbReference type="Pfam" id="PF07811"/>
    </source>
</evidence>
<keyword evidence="1" id="KW-0812">Transmembrane</keyword>
<organism evidence="3">
    <name type="scientific">uncultured Solirubrobacteraceae bacterium</name>
    <dbReference type="NCBI Taxonomy" id="1162706"/>
    <lineage>
        <taxon>Bacteria</taxon>
        <taxon>Bacillati</taxon>
        <taxon>Actinomycetota</taxon>
        <taxon>Thermoleophilia</taxon>
        <taxon>Solirubrobacterales</taxon>
        <taxon>Solirubrobacteraceae</taxon>
        <taxon>environmental samples</taxon>
    </lineage>
</organism>
<dbReference type="EMBL" id="CADCVR010000068">
    <property type="protein sequence ID" value="CAA9503221.1"/>
    <property type="molecule type" value="Genomic_DNA"/>
</dbReference>
<dbReference type="AlphaFoldDB" id="A0A6J4SRF1"/>
<proteinExistence type="predicted"/>
<sequence>MQGARSSDVFLVHLNFLVIWIWKAPMQAARKEKGAMLVEFALVLPLLLLLLLGFLQFGLAMNAKIDSTHLTAMGARYVVVNQNPAADGATLQDYIRDRVNTSYLETASICVSYPLNAETGTAGKVGDPVKVEILPVSIDPFVGTLNGLTLPSPSVGGETTMRLETLPTKFSAGCA</sequence>
<name>A0A6J4SRF1_9ACTN</name>
<feature type="transmembrane region" description="Helical" evidence="1">
    <location>
        <begin position="6"/>
        <end position="22"/>
    </location>
</feature>
<feature type="transmembrane region" description="Helical" evidence="1">
    <location>
        <begin position="34"/>
        <end position="59"/>
    </location>
</feature>
<feature type="domain" description="TadE-like" evidence="2">
    <location>
        <begin position="34"/>
        <end position="76"/>
    </location>
</feature>